<comment type="caution">
    <text evidence="5">The sequence shown here is derived from an EMBL/GenBank/DDBJ whole genome shotgun (WGS) entry which is preliminary data.</text>
</comment>
<dbReference type="Pfam" id="PF17815">
    <property type="entry name" value="PDZ_3"/>
    <property type="match status" value="1"/>
</dbReference>
<dbReference type="InterPro" id="IPR046449">
    <property type="entry name" value="DEGP_PDZ_sf"/>
</dbReference>
<dbReference type="Pfam" id="PF13365">
    <property type="entry name" value="Trypsin_2"/>
    <property type="match status" value="1"/>
</dbReference>
<dbReference type="InterPro" id="IPR036034">
    <property type="entry name" value="PDZ_sf"/>
</dbReference>
<dbReference type="PROSITE" id="PS50106">
    <property type="entry name" value="PDZ"/>
    <property type="match status" value="1"/>
</dbReference>
<evidence type="ECO:0000256" key="2">
    <source>
        <dbReference type="ARBA" id="ARBA00022801"/>
    </source>
</evidence>
<dbReference type="AlphaFoldDB" id="A0A0F9HZ49"/>
<evidence type="ECO:0000313" key="5">
    <source>
        <dbReference type="EMBL" id="KKM08322.1"/>
    </source>
</evidence>
<dbReference type="Gene3D" id="2.40.10.120">
    <property type="match status" value="1"/>
</dbReference>
<dbReference type="InterPro" id="IPR041517">
    <property type="entry name" value="DEGP_PDZ"/>
</dbReference>
<dbReference type="Pfam" id="PF13180">
    <property type="entry name" value="PDZ_2"/>
    <property type="match status" value="1"/>
</dbReference>
<sequence length="501" mass="55758">MSHANIRYAPGIILIVIVALVVSFVSAGPSWAGNGSEERIKKAIVKVFTVSSRPDYYSPWDMGAPRSASGSGFVIAGGRILTNAHVVSDATFIQVQPYGSSRRYNARVLHISHESDLAILGMEDDGFFDDIRPLKFGGLPEVLEEVLAYGFPLGGDSLSITKGIISRIEYQDYAHSGYYFLAGQIDAAINPGNSGGPVIQDGEVVGIVMQAFNSSQAENIGYMIPTPMIYHFLDDLSDGSYDGFPDVGFSVQEMESPALKRKYGMGKDLTGVLVNKVFWNSPAQGNVREEDVLLKIDGHTIEDDGSVEFRPNERVVFDYYADLHQLGQEINLTVLRGEKELEVSYAMTQRGEDMFLVPPMRYDVRPEYFIFAGIVFSPLTKNLICEWKNCKAPKELLVEGSKRPDEDRREVVLVVQVLPADVNKGYHALRSWIVGKVGGRKIKDFREFHSLITNSTEDFIVLTNEKGYRVVLDREEAIATHEDVLRTYNITEDGSPGFRRQ</sequence>
<dbReference type="PANTHER" id="PTHR45980">
    <property type="match status" value="1"/>
</dbReference>
<dbReference type="InterPro" id="IPR009003">
    <property type="entry name" value="Peptidase_S1_PA"/>
</dbReference>
<dbReference type="InterPro" id="IPR001940">
    <property type="entry name" value="Peptidase_S1C"/>
</dbReference>
<dbReference type="PANTHER" id="PTHR45980:SF9">
    <property type="entry name" value="PROTEASE DO-LIKE 10, MITOCHONDRIAL-RELATED"/>
    <property type="match status" value="1"/>
</dbReference>
<evidence type="ECO:0000256" key="1">
    <source>
        <dbReference type="ARBA" id="ARBA00022670"/>
    </source>
</evidence>
<feature type="domain" description="PDZ" evidence="4">
    <location>
        <begin position="243"/>
        <end position="303"/>
    </location>
</feature>
<name>A0A0F9HZ49_9ZZZZ</name>
<reference evidence="5" key="1">
    <citation type="journal article" date="2015" name="Nature">
        <title>Complex archaea that bridge the gap between prokaryotes and eukaryotes.</title>
        <authorList>
            <person name="Spang A."/>
            <person name="Saw J.H."/>
            <person name="Jorgensen S.L."/>
            <person name="Zaremba-Niedzwiedzka K."/>
            <person name="Martijn J."/>
            <person name="Lind A.E."/>
            <person name="van Eijk R."/>
            <person name="Schleper C."/>
            <person name="Guy L."/>
            <person name="Ettema T.J."/>
        </authorList>
    </citation>
    <scope>NUCLEOTIDE SEQUENCE</scope>
</reference>
<gene>
    <name evidence="5" type="ORF">LCGC14_1725040</name>
</gene>
<keyword evidence="1" id="KW-0645">Protease</keyword>
<keyword evidence="2" id="KW-0378">Hydrolase</keyword>
<dbReference type="Gene3D" id="3.20.190.20">
    <property type="match status" value="1"/>
</dbReference>
<accession>A0A0F9HZ49</accession>
<dbReference type="SUPFAM" id="SSF50494">
    <property type="entry name" value="Trypsin-like serine proteases"/>
    <property type="match status" value="1"/>
</dbReference>
<dbReference type="GO" id="GO:0006508">
    <property type="term" value="P:proteolysis"/>
    <property type="evidence" value="ECO:0007669"/>
    <property type="project" value="UniProtKB-KW"/>
</dbReference>
<dbReference type="EMBL" id="LAZR01015577">
    <property type="protein sequence ID" value="KKM08322.1"/>
    <property type="molecule type" value="Genomic_DNA"/>
</dbReference>
<dbReference type="SUPFAM" id="SSF50156">
    <property type="entry name" value="PDZ domain-like"/>
    <property type="match status" value="1"/>
</dbReference>
<keyword evidence="3" id="KW-0720">Serine protease</keyword>
<dbReference type="GO" id="GO:0004252">
    <property type="term" value="F:serine-type endopeptidase activity"/>
    <property type="evidence" value="ECO:0007669"/>
    <property type="project" value="InterPro"/>
</dbReference>
<proteinExistence type="predicted"/>
<protein>
    <recommendedName>
        <fullName evidence="4">PDZ domain-containing protein</fullName>
    </recommendedName>
</protein>
<organism evidence="5">
    <name type="scientific">marine sediment metagenome</name>
    <dbReference type="NCBI Taxonomy" id="412755"/>
    <lineage>
        <taxon>unclassified sequences</taxon>
        <taxon>metagenomes</taxon>
        <taxon>ecological metagenomes</taxon>
    </lineage>
</organism>
<dbReference type="InterPro" id="IPR001478">
    <property type="entry name" value="PDZ"/>
</dbReference>
<evidence type="ECO:0000256" key="3">
    <source>
        <dbReference type="ARBA" id="ARBA00022825"/>
    </source>
</evidence>
<dbReference type="PRINTS" id="PR00834">
    <property type="entry name" value="PROTEASES2C"/>
</dbReference>
<dbReference type="Gene3D" id="2.30.42.10">
    <property type="match status" value="1"/>
</dbReference>
<evidence type="ECO:0000259" key="4">
    <source>
        <dbReference type="PROSITE" id="PS50106"/>
    </source>
</evidence>